<evidence type="ECO:0000313" key="6">
    <source>
        <dbReference type="EMBL" id="RYM08950.1"/>
    </source>
</evidence>
<comment type="similarity">
    <text evidence="1">Belongs to the LysR transcriptional regulatory family.</text>
</comment>
<feature type="domain" description="HTH lysR-type" evidence="5">
    <location>
        <begin position="32"/>
        <end position="89"/>
    </location>
</feature>
<reference evidence="6 7" key="1">
    <citation type="submission" date="2019-02" db="EMBL/GenBank/DDBJ databases">
        <authorList>
            <person name="Feng G."/>
        </authorList>
    </citation>
    <scope>NUCLEOTIDE SEQUENCE [LARGE SCALE GENOMIC DNA]</scope>
    <source>
        <strain evidence="6 7">CCTCC AB 2011146</strain>
    </source>
</reference>
<keyword evidence="4" id="KW-0804">Transcription</keyword>
<accession>A0A8G1ZF75</accession>
<dbReference type="Gene3D" id="3.40.190.10">
    <property type="entry name" value="Periplasmic binding protein-like II"/>
    <property type="match status" value="2"/>
</dbReference>
<protein>
    <submittedName>
        <fullName evidence="6">LysR family transcriptional regulator</fullName>
    </submittedName>
</protein>
<evidence type="ECO:0000256" key="2">
    <source>
        <dbReference type="ARBA" id="ARBA00023015"/>
    </source>
</evidence>
<dbReference type="Proteomes" id="UP000291572">
    <property type="component" value="Unassembled WGS sequence"/>
</dbReference>
<dbReference type="Pfam" id="PF03466">
    <property type="entry name" value="LysR_substrate"/>
    <property type="match status" value="1"/>
</dbReference>
<dbReference type="Pfam" id="PF00126">
    <property type="entry name" value="HTH_1"/>
    <property type="match status" value="2"/>
</dbReference>
<dbReference type="EMBL" id="SEOO01000027">
    <property type="protein sequence ID" value="RYM08950.1"/>
    <property type="molecule type" value="Genomic_DNA"/>
</dbReference>
<dbReference type="SUPFAM" id="SSF53850">
    <property type="entry name" value="Periplasmic binding protein-like II"/>
    <property type="match status" value="1"/>
</dbReference>
<proteinExistence type="inferred from homology"/>
<evidence type="ECO:0000256" key="4">
    <source>
        <dbReference type="ARBA" id="ARBA00023163"/>
    </source>
</evidence>
<dbReference type="AlphaFoldDB" id="A0A8G1ZF75"/>
<dbReference type="PROSITE" id="PS50931">
    <property type="entry name" value="HTH_LYSR"/>
    <property type="match status" value="2"/>
</dbReference>
<keyword evidence="3" id="KW-0238">DNA-binding</keyword>
<dbReference type="PRINTS" id="PR00039">
    <property type="entry name" value="HTHLYSR"/>
</dbReference>
<dbReference type="InterPro" id="IPR005119">
    <property type="entry name" value="LysR_subst-bd"/>
</dbReference>
<dbReference type="Gene3D" id="1.10.10.10">
    <property type="entry name" value="Winged helix-like DNA-binding domain superfamily/Winged helix DNA-binding domain"/>
    <property type="match status" value="2"/>
</dbReference>
<dbReference type="InterPro" id="IPR036390">
    <property type="entry name" value="WH_DNA-bd_sf"/>
</dbReference>
<dbReference type="InterPro" id="IPR000847">
    <property type="entry name" value="LysR_HTH_N"/>
</dbReference>
<name>A0A8G1ZF75_9SPHN</name>
<dbReference type="PANTHER" id="PTHR30126:SF98">
    <property type="entry name" value="HTH-TYPE TRANSCRIPTIONAL ACTIVATOR BAUR"/>
    <property type="match status" value="1"/>
</dbReference>
<dbReference type="GO" id="GO:0000976">
    <property type="term" value="F:transcription cis-regulatory region binding"/>
    <property type="evidence" value="ECO:0007669"/>
    <property type="project" value="TreeGrafter"/>
</dbReference>
<evidence type="ECO:0000259" key="5">
    <source>
        <dbReference type="PROSITE" id="PS50931"/>
    </source>
</evidence>
<comment type="caution">
    <text evidence="6">The sequence shown here is derived from an EMBL/GenBank/DDBJ whole genome shotgun (WGS) entry which is preliminary data.</text>
</comment>
<keyword evidence="2" id="KW-0805">Transcription regulation</keyword>
<dbReference type="GO" id="GO:0003700">
    <property type="term" value="F:DNA-binding transcription factor activity"/>
    <property type="evidence" value="ECO:0007669"/>
    <property type="project" value="InterPro"/>
</dbReference>
<dbReference type="InterPro" id="IPR036388">
    <property type="entry name" value="WH-like_DNA-bd_sf"/>
</dbReference>
<gene>
    <name evidence="6" type="ORF">EWH12_15405</name>
</gene>
<evidence type="ECO:0000313" key="7">
    <source>
        <dbReference type="Proteomes" id="UP000291572"/>
    </source>
</evidence>
<feature type="domain" description="HTH lysR-type" evidence="5">
    <location>
        <begin position="111"/>
        <end position="168"/>
    </location>
</feature>
<evidence type="ECO:0000256" key="1">
    <source>
        <dbReference type="ARBA" id="ARBA00009437"/>
    </source>
</evidence>
<evidence type="ECO:0000256" key="3">
    <source>
        <dbReference type="ARBA" id="ARBA00023125"/>
    </source>
</evidence>
<sequence length="416" mass="44943">MVAGPVRGKGQKGNLAKPLVFTKYGNVDWTDINLRHLRATVEIADRGTMNAAAAAVNLTQPAITQALARFEAMLDVPLFDRRHDGMTVTDAGALLVPRFHAALDHIASPHVTMARFRALIALADAGSYPAASAATGLSIPSLHRAVNDLSLSLRRPLVRRRGKVVMLTDAGVRMARAFRLARVELMAALAELAALKGHETRSIAIGAMPLSRARVLPAAVSRFLRRRPGVRITILEGSRAELIEPLRNGAIDMMVGALRLPLLEADFEQAALFEDRPVVIARAGHPLAGTQPAMSDLARYPWIIAAPGAPLRESWEALFSEHGIALPVVPIESGSVMTIRQLLIDNDFLTLLSPDQVTVELEAGWLCRIDTPVSPASRSIGVTTRASWRPTTVQAEFIADLEAVSRGDTERMFSAS</sequence>
<dbReference type="PANTHER" id="PTHR30126">
    <property type="entry name" value="HTH-TYPE TRANSCRIPTIONAL REGULATOR"/>
    <property type="match status" value="1"/>
</dbReference>
<organism evidence="6 7">
    <name type="scientific">Sphingobium cupriresistens</name>
    <dbReference type="NCBI Taxonomy" id="1132417"/>
    <lineage>
        <taxon>Bacteria</taxon>
        <taxon>Pseudomonadati</taxon>
        <taxon>Pseudomonadota</taxon>
        <taxon>Alphaproteobacteria</taxon>
        <taxon>Sphingomonadales</taxon>
        <taxon>Sphingomonadaceae</taxon>
        <taxon>Sphingobium</taxon>
    </lineage>
</organism>
<dbReference type="OrthoDB" id="7840053at2"/>
<dbReference type="SUPFAM" id="SSF46785">
    <property type="entry name" value="Winged helix' DNA-binding domain"/>
    <property type="match status" value="2"/>
</dbReference>